<gene>
    <name evidence="1" type="ORF">DEBURN_LOCUS9836</name>
</gene>
<keyword evidence="2" id="KW-1185">Reference proteome</keyword>
<sequence>QQQSIISFEIRNFLLDLSVLFLCTFDASNQFIWMPPLSSINKSINNNDDKSINSKFTPFLESLCKIFLKLKLNNNNEDDDEYFEFIIEMIFDKLGFELPLEILIREKNDLEKLVYSKNSWILVLEQRLQNISKIFSPK</sequence>
<dbReference type="Proteomes" id="UP000789706">
    <property type="component" value="Unassembled WGS sequence"/>
</dbReference>
<evidence type="ECO:0000313" key="1">
    <source>
        <dbReference type="EMBL" id="CAG8607946.1"/>
    </source>
</evidence>
<protein>
    <submittedName>
        <fullName evidence="1">4172_t:CDS:1</fullName>
    </submittedName>
</protein>
<comment type="caution">
    <text evidence="1">The sequence shown here is derived from an EMBL/GenBank/DDBJ whole genome shotgun (WGS) entry which is preliminary data.</text>
</comment>
<proteinExistence type="predicted"/>
<reference evidence="1" key="1">
    <citation type="submission" date="2021-06" db="EMBL/GenBank/DDBJ databases">
        <authorList>
            <person name="Kallberg Y."/>
            <person name="Tangrot J."/>
            <person name="Rosling A."/>
        </authorList>
    </citation>
    <scope>NUCLEOTIDE SEQUENCE</scope>
    <source>
        <strain evidence="1">AZ414A</strain>
    </source>
</reference>
<accession>A0A9N9CLN7</accession>
<organism evidence="1 2">
    <name type="scientific">Diversispora eburnea</name>
    <dbReference type="NCBI Taxonomy" id="1213867"/>
    <lineage>
        <taxon>Eukaryota</taxon>
        <taxon>Fungi</taxon>
        <taxon>Fungi incertae sedis</taxon>
        <taxon>Mucoromycota</taxon>
        <taxon>Glomeromycotina</taxon>
        <taxon>Glomeromycetes</taxon>
        <taxon>Diversisporales</taxon>
        <taxon>Diversisporaceae</taxon>
        <taxon>Diversispora</taxon>
    </lineage>
</organism>
<dbReference type="EMBL" id="CAJVPK010002181">
    <property type="protein sequence ID" value="CAG8607946.1"/>
    <property type="molecule type" value="Genomic_DNA"/>
</dbReference>
<dbReference type="AlphaFoldDB" id="A0A9N9CLN7"/>
<feature type="non-terminal residue" evidence="1">
    <location>
        <position position="1"/>
    </location>
</feature>
<evidence type="ECO:0000313" key="2">
    <source>
        <dbReference type="Proteomes" id="UP000789706"/>
    </source>
</evidence>
<name>A0A9N9CLN7_9GLOM</name>